<comment type="similarity">
    <text evidence="5">Belongs to the CheB family.</text>
</comment>
<dbReference type="InterPro" id="IPR008248">
    <property type="entry name" value="CheB-like"/>
</dbReference>
<dbReference type="GO" id="GO:0000156">
    <property type="term" value="F:phosphorelay response regulator activity"/>
    <property type="evidence" value="ECO:0007669"/>
    <property type="project" value="InterPro"/>
</dbReference>
<feature type="modified residue" description="4-aspartylphosphate" evidence="5 7">
    <location>
        <position position="56"/>
    </location>
</feature>
<keyword evidence="3 5" id="KW-0378">Hydrolase</keyword>
<evidence type="ECO:0000256" key="6">
    <source>
        <dbReference type="PROSITE-ProRule" id="PRU00050"/>
    </source>
</evidence>
<dbReference type="InterPro" id="IPR000673">
    <property type="entry name" value="Sig_transdc_resp-reg_Me-estase"/>
</dbReference>
<evidence type="ECO:0000256" key="1">
    <source>
        <dbReference type="ARBA" id="ARBA00022490"/>
    </source>
</evidence>
<organism evidence="10">
    <name type="scientific">Desulfofervidus auxilii</name>
    <dbReference type="NCBI Taxonomy" id="1621989"/>
    <lineage>
        <taxon>Bacteria</taxon>
        <taxon>Pseudomonadati</taxon>
        <taxon>Thermodesulfobacteriota</taxon>
        <taxon>Candidatus Desulfofervidia</taxon>
        <taxon>Candidatus Desulfofervidales</taxon>
        <taxon>Candidatus Desulfofervidaceae</taxon>
        <taxon>Candidatus Desulfofervidus</taxon>
    </lineage>
</organism>
<evidence type="ECO:0000256" key="3">
    <source>
        <dbReference type="ARBA" id="ARBA00022801"/>
    </source>
</evidence>
<dbReference type="Gene3D" id="3.40.50.180">
    <property type="entry name" value="Methylesterase CheB, C-terminal domain"/>
    <property type="match status" value="1"/>
</dbReference>
<dbReference type="AlphaFoldDB" id="A0A7V0NE93"/>
<dbReference type="InterPro" id="IPR011006">
    <property type="entry name" value="CheY-like_superfamily"/>
</dbReference>
<gene>
    <name evidence="5" type="primary">cheB</name>
    <name evidence="10" type="ORF">ENF30_01410</name>
</gene>
<dbReference type="SMART" id="SM00448">
    <property type="entry name" value="REC"/>
    <property type="match status" value="1"/>
</dbReference>
<dbReference type="Gene3D" id="3.40.50.2300">
    <property type="match status" value="1"/>
</dbReference>
<feature type="domain" description="Response regulatory" evidence="8">
    <location>
        <begin position="5"/>
        <end position="122"/>
    </location>
</feature>
<comment type="function">
    <text evidence="5">Involved in chemotaxis. Part of a chemotaxis signal transduction system that modulates chemotaxis in response to various stimuli. Catalyzes the demethylation of specific methylglutamate residues introduced into the chemoreceptors (methyl-accepting chemotaxis proteins or MCP) by CheR. Also mediates the irreversible deamidation of specific glutamine residues to glutamic acid.</text>
</comment>
<feature type="domain" description="CheB-type methylesterase" evidence="9">
    <location>
        <begin position="154"/>
        <end position="346"/>
    </location>
</feature>
<keyword evidence="1 5" id="KW-0963">Cytoplasm</keyword>
<dbReference type="EC" id="3.1.1.61" evidence="5"/>
<comment type="catalytic activity">
    <reaction evidence="4 5">
        <text>[protein]-L-glutamate 5-O-methyl ester + H2O = L-glutamyl-[protein] + methanol + H(+)</text>
        <dbReference type="Rhea" id="RHEA:23236"/>
        <dbReference type="Rhea" id="RHEA-COMP:10208"/>
        <dbReference type="Rhea" id="RHEA-COMP:10311"/>
        <dbReference type="ChEBI" id="CHEBI:15377"/>
        <dbReference type="ChEBI" id="CHEBI:15378"/>
        <dbReference type="ChEBI" id="CHEBI:17790"/>
        <dbReference type="ChEBI" id="CHEBI:29973"/>
        <dbReference type="ChEBI" id="CHEBI:82795"/>
        <dbReference type="EC" id="3.1.1.61"/>
    </reaction>
</comment>
<dbReference type="GO" id="GO:0050568">
    <property type="term" value="F:protein-glutamine glutaminase activity"/>
    <property type="evidence" value="ECO:0007669"/>
    <property type="project" value="UniProtKB-UniRule"/>
</dbReference>
<evidence type="ECO:0000256" key="2">
    <source>
        <dbReference type="ARBA" id="ARBA00022500"/>
    </source>
</evidence>
<dbReference type="PANTHER" id="PTHR42872:SF6">
    <property type="entry name" value="PROTEIN-GLUTAMATE METHYLESTERASE_PROTEIN-GLUTAMINE GLUTAMINASE"/>
    <property type="match status" value="1"/>
</dbReference>
<comment type="catalytic activity">
    <reaction evidence="5">
        <text>L-glutaminyl-[protein] + H2O = L-glutamyl-[protein] + NH4(+)</text>
        <dbReference type="Rhea" id="RHEA:16441"/>
        <dbReference type="Rhea" id="RHEA-COMP:10207"/>
        <dbReference type="Rhea" id="RHEA-COMP:10208"/>
        <dbReference type="ChEBI" id="CHEBI:15377"/>
        <dbReference type="ChEBI" id="CHEBI:28938"/>
        <dbReference type="ChEBI" id="CHEBI:29973"/>
        <dbReference type="ChEBI" id="CHEBI:30011"/>
        <dbReference type="EC" id="3.5.1.44"/>
    </reaction>
</comment>
<dbReference type="EMBL" id="DQWQ01000065">
    <property type="protein sequence ID" value="HDD35436.1"/>
    <property type="molecule type" value="Genomic_DNA"/>
</dbReference>
<evidence type="ECO:0000256" key="5">
    <source>
        <dbReference type="HAMAP-Rule" id="MF_00099"/>
    </source>
</evidence>
<dbReference type="NCBIfam" id="NF001965">
    <property type="entry name" value="PRK00742.1"/>
    <property type="match status" value="1"/>
</dbReference>
<evidence type="ECO:0000256" key="4">
    <source>
        <dbReference type="ARBA" id="ARBA00048267"/>
    </source>
</evidence>
<protein>
    <recommendedName>
        <fullName evidence="5">Protein-glutamate methylesterase/protein-glutamine glutaminase</fullName>
        <ecNumber evidence="5">3.1.1.61</ecNumber>
        <ecNumber evidence="5">3.5.1.44</ecNumber>
    </recommendedName>
</protein>
<feature type="active site" evidence="5 6">
    <location>
        <position position="288"/>
    </location>
</feature>
<feature type="active site" evidence="5 6">
    <location>
        <position position="192"/>
    </location>
</feature>
<dbReference type="GO" id="GO:0005737">
    <property type="term" value="C:cytoplasm"/>
    <property type="evidence" value="ECO:0007669"/>
    <property type="project" value="UniProtKB-SubCell"/>
</dbReference>
<dbReference type="InterPro" id="IPR001789">
    <property type="entry name" value="Sig_transdc_resp-reg_receiver"/>
</dbReference>
<comment type="subcellular location">
    <subcellularLocation>
        <location evidence="5">Cytoplasm</location>
    </subcellularLocation>
</comment>
<keyword evidence="5 7" id="KW-0597">Phosphoprotein</keyword>
<evidence type="ECO:0000259" key="8">
    <source>
        <dbReference type="PROSITE" id="PS50110"/>
    </source>
</evidence>
<proteinExistence type="inferred from homology"/>
<dbReference type="PROSITE" id="PS50110">
    <property type="entry name" value="RESPONSE_REGULATORY"/>
    <property type="match status" value="1"/>
</dbReference>
<dbReference type="PIRSF" id="PIRSF000876">
    <property type="entry name" value="RR_chemtxs_CheB"/>
    <property type="match status" value="1"/>
</dbReference>
<dbReference type="PANTHER" id="PTHR42872">
    <property type="entry name" value="PROTEIN-GLUTAMATE METHYLESTERASE/PROTEIN-GLUTAMINE GLUTAMINASE"/>
    <property type="match status" value="1"/>
</dbReference>
<dbReference type="GO" id="GO:0008984">
    <property type="term" value="F:protein-glutamate methylesterase activity"/>
    <property type="evidence" value="ECO:0007669"/>
    <property type="project" value="UniProtKB-UniRule"/>
</dbReference>
<dbReference type="GO" id="GO:0006935">
    <property type="term" value="P:chemotaxis"/>
    <property type="evidence" value="ECO:0007669"/>
    <property type="project" value="UniProtKB-UniRule"/>
</dbReference>
<evidence type="ECO:0000256" key="7">
    <source>
        <dbReference type="PROSITE-ProRule" id="PRU00169"/>
    </source>
</evidence>
<accession>A0A7V0NE93</accession>
<feature type="active site" evidence="5 6">
    <location>
        <position position="166"/>
    </location>
</feature>
<comment type="domain">
    <text evidence="5">Contains a C-terminal catalytic domain, and an N-terminal region which modulates catalytic activity.</text>
</comment>
<dbReference type="SUPFAM" id="SSF52738">
    <property type="entry name" value="Methylesterase CheB, C-terminal domain"/>
    <property type="match status" value="1"/>
</dbReference>
<sequence>MEKIKVLIVDDSAIVRKILTEQLSKEPDIEVVGTAPDPYIARDKIVQLRPDVVLLDIEMPRMDGITFLKKLMKYYPLPVIIVSSLAPKGSRLAIEALEIGAVEVMCKPGGPYSVGDMITDLVQKIKAAAKIKHIERKKPIENTGPKLSIDSSALDTTNKVIAIGSSTGGTEALRKILPQFPPNSPGMVIVQHMPPGFTTAFANRLNELSQIKVKEAENGDSVIPGLALLAPGNYHMLLRRSGAKYFVEIKDGPRVHYQRPAVDVLFNSVAKAAGPNAIGVILTGMGADGAKGLLEMKRAGAKTIAQDERSCVVFGMPKEAIKLGAVDKVLPLHKIPEEVLRALSKSKINDN</sequence>
<dbReference type="CDD" id="cd16432">
    <property type="entry name" value="CheB_Rec"/>
    <property type="match status" value="1"/>
</dbReference>
<reference evidence="10" key="1">
    <citation type="journal article" date="2020" name="mSystems">
        <title>Genome- and Community-Level Interaction Insights into Carbon Utilization and Element Cycling Functions of Hydrothermarchaeota in Hydrothermal Sediment.</title>
        <authorList>
            <person name="Zhou Z."/>
            <person name="Liu Y."/>
            <person name="Xu W."/>
            <person name="Pan J."/>
            <person name="Luo Z.H."/>
            <person name="Li M."/>
        </authorList>
    </citation>
    <scope>NUCLEOTIDE SEQUENCE [LARGE SCALE GENOMIC DNA]</scope>
    <source>
        <strain evidence="10">HyVt-113</strain>
    </source>
</reference>
<evidence type="ECO:0000259" key="9">
    <source>
        <dbReference type="PROSITE" id="PS50122"/>
    </source>
</evidence>
<dbReference type="HAMAP" id="MF_00099">
    <property type="entry name" value="CheB_chemtxs"/>
    <property type="match status" value="1"/>
</dbReference>
<dbReference type="CDD" id="cd17541">
    <property type="entry name" value="REC_CheB-like"/>
    <property type="match status" value="1"/>
</dbReference>
<keyword evidence="2 5" id="KW-0145">Chemotaxis</keyword>
<dbReference type="InterPro" id="IPR035909">
    <property type="entry name" value="CheB_C"/>
</dbReference>
<comment type="PTM">
    <text evidence="5">Phosphorylated by CheA. Phosphorylation of the N-terminal regulatory domain activates the methylesterase activity.</text>
</comment>
<dbReference type="EC" id="3.5.1.44" evidence="5"/>
<dbReference type="Proteomes" id="UP000885706">
    <property type="component" value="Unassembled WGS sequence"/>
</dbReference>
<dbReference type="PROSITE" id="PS50122">
    <property type="entry name" value="CHEB"/>
    <property type="match status" value="1"/>
</dbReference>
<dbReference type="Pfam" id="PF01339">
    <property type="entry name" value="CheB_methylest"/>
    <property type="match status" value="1"/>
</dbReference>
<name>A0A7V0NE93_DESA2</name>
<dbReference type="NCBIfam" id="NF009206">
    <property type="entry name" value="PRK12555.1"/>
    <property type="match status" value="1"/>
</dbReference>
<dbReference type="Pfam" id="PF00072">
    <property type="entry name" value="Response_reg"/>
    <property type="match status" value="1"/>
</dbReference>
<dbReference type="SUPFAM" id="SSF52172">
    <property type="entry name" value="CheY-like"/>
    <property type="match status" value="1"/>
</dbReference>
<evidence type="ECO:0000313" key="10">
    <source>
        <dbReference type="EMBL" id="HDD35436.1"/>
    </source>
</evidence>
<comment type="caution">
    <text evidence="10">The sequence shown here is derived from an EMBL/GenBank/DDBJ whole genome shotgun (WGS) entry which is preliminary data.</text>
</comment>